<dbReference type="SUPFAM" id="SSF56645">
    <property type="entry name" value="Acyl-CoA dehydrogenase NM domain-like"/>
    <property type="match status" value="1"/>
</dbReference>
<gene>
    <name evidence="3" type="ORF">EFW17_19840</name>
</gene>
<dbReference type="PIRSF" id="PIRSF016578">
    <property type="entry name" value="HsaA"/>
    <property type="match status" value="1"/>
</dbReference>
<dbReference type="GO" id="GO:0050660">
    <property type="term" value="F:flavin adenine dinucleotide binding"/>
    <property type="evidence" value="ECO:0007669"/>
    <property type="project" value="InterPro"/>
</dbReference>
<dbReference type="OrthoDB" id="3404950at2"/>
<accession>A0A3N0E309</accession>
<organism evidence="3 4">
    <name type="scientific">Halostreptopolyspora alba</name>
    <dbReference type="NCBI Taxonomy" id="2487137"/>
    <lineage>
        <taxon>Bacteria</taxon>
        <taxon>Bacillati</taxon>
        <taxon>Actinomycetota</taxon>
        <taxon>Actinomycetes</taxon>
        <taxon>Streptosporangiales</taxon>
        <taxon>Nocardiopsidaceae</taxon>
        <taxon>Halostreptopolyspora</taxon>
    </lineage>
</organism>
<dbReference type="InterPro" id="IPR046373">
    <property type="entry name" value="Acyl-CoA_Oxase/DH_mid-dom_sf"/>
</dbReference>
<evidence type="ECO:0000256" key="1">
    <source>
        <dbReference type="ARBA" id="ARBA00023002"/>
    </source>
</evidence>
<dbReference type="InterPro" id="IPR037069">
    <property type="entry name" value="AcylCoA_DH/ox_N_sf"/>
</dbReference>
<protein>
    <submittedName>
        <fullName evidence="3">Acyl-CoA dehydrogenase</fullName>
    </submittedName>
</protein>
<dbReference type="Proteomes" id="UP000269198">
    <property type="component" value="Unassembled WGS sequence"/>
</dbReference>
<proteinExistence type="predicted"/>
<comment type="caution">
    <text evidence="3">The sequence shown here is derived from an EMBL/GenBank/DDBJ whole genome shotgun (WGS) entry which is preliminary data.</text>
</comment>
<feature type="domain" description="Acyl-CoA dehydrogenase C-terminal" evidence="2">
    <location>
        <begin position="242"/>
        <end position="368"/>
    </location>
</feature>
<dbReference type="GO" id="GO:0016627">
    <property type="term" value="F:oxidoreductase activity, acting on the CH-CH group of donors"/>
    <property type="evidence" value="ECO:0007669"/>
    <property type="project" value="InterPro"/>
</dbReference>
<dbReference type="Gene3D" id="1.20.140.10">
    <property type="entry name" value="Butyryl-CoA Dehydrogenase, subunit A, domain 3"/>
    <property type="match status" value="1"/>
</dbReference>
<dbReference type="AlphaFoldDB" id="A0A3N0E309"/>
<keyword evidence="4" id="KW-1185">Reference proteome</keyword>
<dbReference type="RefSeq" id="WP_123202938.1">
    <property type="nucleotide sequence ID" value="NZ_RJMB01000025.1"/>
</dbReference>
<dbReference type="InterPro" id="IPR013107">
    <property type="entry name" value="Acyl-CoA_DH_C"/>
</dbReference>
<dbReference type="InterPro" id="IPR036250">
    <property type="entry name" value="AcylCo_DH-like_C"/>
</dbReference>
<dbReference type="Pfam" id="PF08028">
    <property type="entry name" value="Acyl-CoA_dh_2"/>
    <property type="match status" value="1"/>
</dbReference>
<dbReference type="Gene3D" id="2.40.110.10">
    <property type="entry name" value="Butyryl-CoA Dehydrogenase, subunit A, domain 2"/>
    <property type="match status" value="1"/>
</dbReference>
<dbReference type="Gene3D" id="1.10.540.10">
    <property type="entry name" value="Acyl-CoA dehydrogenase/oxidase, N-terminal domain"/>
    <property type="match status" value="1"/>
</dbReference>
<dbReference type="InterPro" id="IPR009100">
    <property type="entry name" value="AcylCoA_DH/oxidase_NM_dom_sf"/>
</dbReference>
<sequence length="398" mass="43745">MAPHPTATSGINVSDEFNALMARLDGVRHVLRDNAEPSDEQADLTTEVTRVLLETGALKVGIPRELRGYEFSPRQLTETVARISYEDASLGWTFTALQMATGTTAAHLGPGARKELFPDVENDHYALVTGHAGAPGAAVRVDGGYQLTGRWHFASGISLASHVRTMAHCEETGRTLVCTLDKDQVTLLDRWEATGLRATRSVDYTCDEVFVPDDRVYEATAVNAHAGGAIYRLGLATMHGICQTGWTLGVGRRMLDEMRALAARHTGTPRASVDTDQFHAEYANIESALRAARAWATEVWADNEATLDRGDLLSSEQQTLTRLMLHHTTWTVRQVAAFVYTWAGTASLWHSALQRFFRDLHTGTQHTMSGPMVLQDCGEHMSGLAPDSRWIFLDLQQG</sequence>
<evidence type="ECO:0000259" key="2">
    <source>
        <dbReference type="Pfam" id="PF08028"/>
    </source>
</evidence>
<dbReference type="EMBL" id="RJMB01000025">
    <property type="protein sequence ID" value="RNL82173.1"/>
    <property type="molecule type" value="Genomic_DNA"/>
</dbReference>
<keyword evidence="1" id="KW-0560">Oxidoreductase</keyword>
<evidence type="ECO:0000313" key="4">
    <source>
        <dbReference type="Proteomes" id="UP000269198"/>
    </source>
</evidence>
<reference evidence="3 4" key="1">
    <citation type="submission" date="2018-11" db="EMBL/GenBank/DDBJ databases">
        <title>The genome draft of YIM 96095.</title>
        <authorList>
            <person name="Tang S.-K."/>
            <person name="Chunyu W.-X."/>
            <person name="Feng Y.-Z."/>
        </authorList>
    </citation>
    <scope>NUCLEOTIDE SEQUENCE [LARGE SCALE GENOMIC DNA]</scope>
    <source>
        <strain evidence="3 4">YIM 96095</strain>
    </source>
</reference>
<dbReference type="SUPFAM" id="SSF47203">
    <property type="entry name" value="Acyl-CoA dehydrogenase C-terminal domain-like"/>
    <property type="match status" value="1"/>
</dbReference>
<name>A0A3N0E309_9ACTN</name>
<evidence type="ECO:0000313" key="3">
    <source>
        <dbReference type="EMBL" id="RNL82173.1"/>
    </source>
</evidence>